<keyword evidence="1" id="KW-0472">Membrane</keyword>
<accession>A0ABD5RTT1</accession>
<evidence type="ECO:0000259" key="2">
    <source>
        <dbReference type="Pfam" id="PF24035"/>
    </source>
</evidence>
<dbReference type="Proteomes" id="UP001596099">
    <property type="component" value="Unassembled WGS sequence"/>
</dbReference>
<evidence type="ECO:0000313" key="4">
    <source>
        <dbReference type="Proteomes" id="UP001596099"/>
    </source>
</evidence>
<comment type="caution">
    <text evidence="3">The sequence shown here is derived from an EMBL/GenBank/DDBJ whole genome shotgun (WGS) entry which is preliminary data.</text>
</comment>
<feature type="transmembrane region" description="Helical" evidence="1">
    <location>
        <begin position="145"/>
        <end position="164"/>
    </location>
</feature>
<dbReference type="InterPro" id="IPR055768">
    <property type="entry name" value="DUF7344"/>
</dbReference>
<protein>
    <recommendedName>
        <fullName evidence="2">DUF7344 domain-containing protein</fullName>
    </recommendedName>
</protein>
<evidence type="ECO:0000313" key="3">
    <source>
        <dbReference type="EMBL" id="MFC5973846.1"/>
    </source>
</evidence>
<feature type="transmembrane region" description="Helical" evidence="1">
    <location>
        <begin position="170"/>
        <end position="189"/>
    </location>
</feature>
<keyword evidence="1" id="KW-1133">Transmembrane helix</keyword>
<dbReference type="EMBL" id="JBHSQH010000008">
    <property type="protein sequence ID" value="MFC5973846.1"/>
    <property type="molecule type" value="Genomic_DNA"/>
</dbReference>
<dbReference type="Pfam" id="PF24035">
    <property type="entry name" value="DUF7344"/>
    <property type="match status" value="1"/>
</dbReference>
<reference evidence="3 4" key="1">
    <citation type="journal article" date="2019" name="Int. J. Syst. Evol. Microbiol.">
        <title>The Global Catalogue of Microorganisms (GCM) 10K type strain sequencing project: providing services to taxonomists for standard genome sequencing and annotation.</title>
        <authorList>
            <consortium name="The Broad Institute Genomics Platform"/>
            <consortium name="The Broad Institute Genome Sequencing Center for Infectious Disease"/>
            <person name="Wu L."/>
            <person name="Ma J."/>
        </authorList>
    </citation>
    <scope>NUCLEOTIDE SEQUENCE [LARGE SCALE GENOMIC DNA]</scope>
    <source>
        <strain evidence="3 4">CGMCC 1.12543</strain>
    </source>
</reference>
<dbReference type="Gene3D" id="1.10.10.10">
    <property type="entry name" value="Winged helix-like DNA-binding domain superfamily/Winged helix DNA-binding domain"/>
    <property type="match status" value="1"/>
</dbReference>
<dbReference type="AlphaFoldDB" id="A0ABD5RTT1"/>
<gene>
    <name evidence="3" type="ORF">ACFPYI_21190</name>
</gene>
<keyword evidence="4" id="KW-1185">Reference proteome</keyword>
<proteinExistence type="predicted"/>
<evidence type="ECO:0000256" key="1">
    <source>
        <dbReference type="SAM" id="Phobius"/>
    </source>
</evidence>
<feature type="domain" description="DUF7344" evidence="2">
    <location>
        <begin position="34"/>
        <end position="113"/>
    </location>
</feature>
<dbReference type="InterPro" id="IPR036388">
    <property type="entry name" value="WH-like_DNA-bd_sf"/>
</dbReference>
<keyword evidence="1" id="KW-0812">Transmembrane</keyword>
<organism evidence="3 4">
    <name type="scientific">Halomarina salina</name>
    <dbReference type="NCBI Taxonomy" id="1872699"/>
    <lineage>
        <taxon>Archaea</taxon>
        <taxon>Methanobacteriati</taxon>
        <taxon>Methanobacteriota</taxon>
        <taxon>Stenosarchaea group</taxon>
        <taxon>Halobacteria</taxon>
        <taxon>Halobacteriales</taxon>
        <taxon>Natronomonadaceae</taxon>
        <taxon>Halomarina</taxon>
    </lineage>
</organism>
<name>A0ABD5RTT1_9EURY</name>
<dbReference type="RefSeq" id="WP_247421868.1">
    <property type="nucleotide sequence ID" value="NZ_JALLGW010000006.1"/>
</dbReference>
<sequence length="190" mass="20507">MNATGVTKTETETDPETDVAETAAPETLAKDDLFHLLQNERRRRAVQYLLEQDESVDMGSIAEHIAALENDITVAELSSAQRKRVYVGLYQCHLPKLDEAGVIDYDKNRGTVTRTALTEDLAPYLSVGETDVDAEEESPFTAVQYPAAVTGLAVVLTVASWASVLPAAGLWLPTVLTLAFASATLATAVR</sequence>